<accession>A0ABT2WCH3</accession>
<protein>
    <submittedName>
        <fullName evidence="2">C45 family autoproteolytic acyltransferase/hydrolase</fullName>
    </submittedName>
</protein>
<sequence>MRQIYSDVIQFRGTHYDFGYLQGTLLKNSLTLKNREQQWKVRKPRFTVPEEEVKRAITRFAPKIWEEIIGLKDALQWPMERVLREFGGYRVNYFQSGCSIVTGDDYIVRNYDYHPKTYDGRFTIFQPTDGGLAIIGPSQKITGRMDGLNEKGLAMGYNFMNRKNPGDGFVCNMIGRLILETCADVEDAISLLKEIPHRHSFTYIVSDRSGRTYMIETSPRNVVVRQSMACTNHFEIMKEENRFSLKDSKRRLEVIQKEQQKAGRLGAMEAFRLLNDTDKGVFSDLYGSWAGTIHTSAYFPKAMKAWFALGGDQEPTEIDFGKWLIGEDVELQKIYGEVDTDIPFVHLDEGADWSKRK</sequence>
<evidence type="ECO:0000313" key="2">
    <source>
        <dbReference type="EMBL" id="MCU9593379.1"/>
    </source>
</evidence>
<dbReference type="PANTHER" id="PTHR34180:SF1">
    <property type="entry name" value="BETA-ALANYL-DOPAMINE_CARCININE HYDROLASE"/>
    <property type="match status" value="1"/>
</dbReference>
<evidence type="ECO:0000259" key="1">
    <source>
        <dbReference type="Pfam" id="PF03417"/>
    </source>
</evidence>
<dbReference type="InterPro" id="IPR047794">
    <property type="entry name" value="C45_proenzyme-like"/>
</dbReference>
<feature type="domain" description="Peptidase C45 hydrolase" evidence="1">
    <location>
        <begin position="104"/>
        <end position="312"/>
    </location>
</feature>
<keyword evidence="3" id="KW-1185">Reference proteome</keyword>
<dbReference type="InterPro" id="IPR047801">
    <property type="entry name" value="Peptidase_C45"/>
</dbReference>
<dbReference type="NCBIfam" id="NF040521">
    <property type="entry name" value="C45_proenzyme"/>
    <property type="match status" value="1"/>
</dbReference>
<dbReference type="Pfam" id="PF03417">
    <property type="entry name" value="AAT"/>
    <property type="match status" value="1"/>
</dbReference>
<dbReference type="RefSeq" id="WP_263060934.1">
    <property type="nucleotide sequence ID" value="NZ_JAOUSE010000004.1"/>
</dbReference>
<organism evidence="2 3">
    <name type="scientific">Pallidibacillus thermolactis</name>
    <dbReference type="NCBI Taxonomy" id="251051"/>
    <lineage>
        <taxon>Bacteria</taxon>
        <taxon>Bacillati</taxon>
        <taxon>Bacillota</taxon>
        <taxon>Bacilli</taxon>
        <taxon>Bacillales</taxon>
        <taxon>Bacillaceae</taxon>
        <taxon>Pallidibacillus</taxon>
    </lineage>
</organism>
<comment type="caution">
    <text evidence="2">The sequence shown here is derived from an EMBL/GenBank/DDBJ whole genome shotgun (WGS) entry which is preliminary data.</text>
</comment>
<keyword evidence="2" id="KW-0012">Acyltransferase</keyword>
<gene>
    <name evidence="2" type="ORF">OEV82_02775</name>
</gene>
<dbReference type="Gene3D" id="3.60.60.10">
    <property type="entry name" value="Penicillin V Acylase, Chain A"/>
    <property type="match status" value="1"/>
</dbReference>
<reference evidence="2 3" key="1">
    <citation type="submission" date="2022-10" db="EMBL/GenBank/DDBJ databases">
        <title>Description of Fervidibacillus gen. nov. in the family Fervidibacillaceae fam. nov. with two species, Fervidibacillus albus sp. nov., and Fervidibacillus halotolerans sp. nov., isolated from tidal flat sediments.</title>
        <authorList>
            <person name="Kwon K.K."/>
            <person name="Yang S.-H."/>
        </authorList>
    </citation>
    <scope>NUCLEOTIDE SEQUENCE [LARGE SCALE GENOMIC DNA]</scope>
    <source>
        <strain evidence="2 3">DSM 23332</strain>
    </source>
</reference>
<proteinExistence type="predicted"/>
<evidence type="ECO:0000313" key="3">
    <source>
        <dbReference type="Proteomes" id="UP001208656"/>
    </source>
</evidence>
<dbReference type="Proteomes" id="UP001208656">
    <property type="component" value="Unassembled WGS sequence"/>
</dbReference>
<name>A0ABT2WCH3_9BACI</name>
<dbReference type="PANTHER" id="PTHR34180">
    <property type="entry name" value="PEPTIDASE C45"/>
    <property type="match status" value="1"/>
</dbReference>
<dbReference type="InterPro" id="IPR005079">
    <property type="entry name" value="Peptidase_C45_hydrolase"/>
</dbReference>
<dbReference type="SUPFAM" id="SSF56235">
    <property type="entry name" value="N-terminal nucleophile aminohydrolases (Ntn hydrolases)"/>
    <property type="match status" value="1"/>
</dbReference>
<keyword evidence="2" id="KW-0808">Transferase</keyword>
<dbReference type="CDD" id="cd01935">
    <property type="entry name" value="Ntn_CGH_like"/>
    <property type="match status" value="1"/>
</dbReference>
<dbReference type="InterPro" id="IPR029055">
    <property type="entry name" value="Ntn_hydrolases_N"/>
</dbReference>
<dbReference type="GO" id="GO:0016746">
    <property type="term" value="F:acyltransferase activity"/>
    <property type="evidence" value="ECO:0007669"/>
    <property type="project" value="UniProtKB-KW"/>
</dbReference>
<dbReference type="EMBL" id="JAOUSE010000004">
    <property type="protein sequence ID" value="MCU9593379.1"/>
    <property type="molecule type" value="Genomic_DNA"/>
</dbReference>